<dbReference type="InterPro" id="IPR007235">
    <property type="entry name" value="Glyco_trans_28_C"/>
</dbReference>
<keyword evidence="2" id="KW-0378">Hydrolase</keyword>
<dbReference type="RefSeq" id="WP_220782987.1">
    <property type="nucleotide sequence ID" value="NZ_BPEY01000110.1"/>
</dbReference>
<dbReference type="PANTHER" id="PTHR21015">
    <property type="entry name" value="UDP-N-ACETYLGLUCOSAMINE--N-ACETYLMURAMYL-(PENTAPEPTIDE) PYROPHOSPHORYL-UNDECAPRENOL N-ACETYLGLUCOSAMINE TRANSFERASE 1"/>
    <property type="match status" value="1"/>
</dbReference>
<gene>
    <name evidence="2" type="primary">rkpO</name>
    <name evidence="2" type="ORF">TUM4438_40220</name>
</gene>
<dbReference type="Gene3D" id="3.40.50.11190">
    <property type="match status" value="1"/>
</dbReference>
<dbReference type="SUPFAM" id="SSF53756">
    <property type="entry name" value="UDP-Glycosyltransferase/glycogen phosphorylase"/>
    <property type="match status" value="1"/>
</dbReference>
<dbReference type="InterPro" id="IPR020023">
    <property type="entry name" value="PseG"/>
</dbReference>
<dbReference type="Pfam" id="PF04101">
    <property type="entry name" value="Glyco_tran_28_C"/>
    <property type="match status" value="1"/>
</dbReference>
<evidence type="ECO:0000259" key="1">
    <source>
        <dbReference type="Pfam" id="PF04101"/>
    </source>
</evidence>
<dbReference type="PANTHER" id="PTHR21015:SF22">
    <property type="entry name" value="GLYCOSYLTRANSFERASE"/>
    <property type="match status" value="1"/>
</dbReference>
<name>A0ABQ4PRL6_9GAMM</name>
<dbReference type="Gene3D" id="3.40.50.2000">
    <property type="entry name" value="Glycogen Phosphorylase B"/>
    <property type="match status" value="1"/>
</dbReference>
<dbReference type="Proteomes" id="UP000887104">
    <property type="component" value="Unassembled WGS sequence"/>
</dbReference>
<feature type="domain" description="Glycosyl transferase family 28 C-terminal" evidence="1">
    <location>
        <begin position="175"/>
        <end position="321"/>
    </location>
</feature>
<evidence type="ECO:0000313" key="2">
    <source>
        <dbReference type="EMBL" id="GIU51252.1"/>
    </source>
</evidence>
<accession>A0ABQ4PRL6</accession>
<dbReference type="EMBL" id="BPEY01000110">
    <property type="protein sequence ID" value="GIU51252.1"/>
    <property type="molecule type" value="Genomic_DNA"/>
</dbReference>
<organism evidence="2 3">
    <name type="scientific">Shewanella sairae</name>
    <dbReference type="NCBI Taxonomy" id="190310"/>
    <lineage>
        <taxon>Bacteria</taxon>
        <taxon>Pseudomonadati</taxon>
        <taxon>Pseudomonadota</taxon>
        <taxon>Gammaproteobacteria</taxon>
        <taxon>Alteromonadales</taxon>
        <taxon>Shewanellaceae</taxon>
        <taxon>Shewanella</taxon>
    </lineage>
</organism>
<dbReference type="NCBIfam" id="TIGR03590">
    <property type="entry name" value="PseG"/>
    <property type="match status" value="1"/>
</dbReference>
<dbReference type="GO" id="GO:0016787">
    <property type="term" value="F:hydrolase activity"/>
    <property type="evidence" value="ECO:0007669"/>
    <property type="project" value="UniProtKB-KW"/>
</dbReference>
<reference evidence="2" key="1">
    <citation type="submission" date="2021-05" db="EMBL/GenBank/DDBJ databases">
        <title>Molecular characterization for Shewanella algae harboring chromosomal blaOXA-55-like strains isolated from clinical and environment sample.</title>
        <authorList>
            <person name="Ohama Y."/>
            <person name="Aoki K."/>
            <person name="Harada S."/>
            <person name="Moriya K."/>
            <person name="Ishii Y."/>
            <person name="Tateda K."/>
        </authorList>
    </citation>
    <scope>NUCLEOTIDE SEQUENCE</scope>
    <source>
        <strain evidence="2">JCM 11563</strain>
    </source>
</reference>
<evidence type="ECO:0000313" key="3">
    <source>
        <dbReference type="Proteomes" id="UP000887104"/>
    </source>
</evidence>
<proteinExistence type="predicted"/>
<sequence length="337" mass="37387">MNILIRVDASSLIGAGHVMRCLTLADALYGKADCHFMCAAENGHLQRLIQQRGYQVLEVAPFTNELEHASQCLAQLTRDYDLLIVDHYQLSSVYEGMMRAICRKVMVVDDLANRQHDCDILLDQNLLADINTRYQGLVPEACELLLGPDYCLLRPEFTCAQKANIHKNNSLMVSLGGSDPNNHSRKVLAAIEQLGWQEPVDIVLGGGSPWNQQLKQEFAHLSQVNWHIQCDYMAQLMSEARLAIGTGGSSHWERCMVGLPAIVITVADNQVPTTELLAQQDICYNLGKANDVTVSKLAHTLLCLWGDEHKLMHMAESASQLIATDGCAKVVQRILVI</sequence>
<keyword evidence="3" id="KW-1185">Reference proteome</keyword>
<protein>
    <submittedName>
        <fullName evidence="2">UDP-2,4-diacetamido-2,4, 6-trideoxy-beta-L-altropyranose hydrolase</fullName>
    </submittedName>
</protein>
<comment type="caution">
    <text evidence="2">The sequence shown here is derived from an EMBL/GenBank/DDBJ whole genome shotgun (WGS) entry which is preliminary data.</text>
</comment>